<organism evidence="1 2">
    <name type="scientific">Rhynchophorus ferrugineus</name>
    <name type="common">Red palm weevil</name>
    <name type="synonym">Curculio ferrugineus</name>
    <dbReference type="NCBI Taxonomy" id="354439"/>
    <lineage>
        <taxon>Eukaryota</taxon>
        <taxon>Metazoa</taxon>
        <taxon>Ecdysozoa</taxon>
        <taxon>Arthropoda</taxon>
        <taxon>Hexapoda</taxon>
        <taxon>Insecta</taxon>
        <taxon>Pterygota</taxon>
        <taxon>Neoptera</taxon>
        <taxon>Endopterygota</taxon>
        <taxon>Coleoptera</taxon>
        <taxon>Polyphaga</taxon>
        <taxon>Cucujiformia</taxon>
        <taxon>Curculionidae</taxon>
        <taxon>Dryophthorinae</taxon>
        <taxon>Rhynchophorus</taxon>
    </lineage>
</organism>
<evidence type="ECO:0000313" key="2">
    <source>
        <dbReference type="Proteomes" id="UP000625711"/>
    </source>
</evidence>
<evidence type="ECO:0000313" key="1">
    <source>
        <dbReference type="EMBL" id="KAF7285253.1"/>
    </source>
</evidence>
<keyword evidence="2" id="KW-1185">Reference proteome</keyword>
<proteinExistence type="predicted"/>
<dbReference type="EMBL" id="JAACXV010000058">
    <property type="protein sequence ID" value="KAF7285253.1"/>
    <property type="molecule type" value="Genomic_DNA"/>
</dbReference>
<reference evidence="1" key="1">
    <citation type="submission" date="2020-08" db="EMBL/GenBank/DDBJ databases">
        <title>Genome sequencing and assembly of the red palm weevil Rhynchophorus ferrugineus.</title>
        <authorList>
            <person name="Dias G.B."/>
            <person name="Bergman C.M."/>
            <person name="Manee M."/>
        </authorList>
    </citation>
    <scope>NUCLEOTIDE SEQUENCE</scope>
    <source>
        <strain evidence="1">AA-2017</strain>
        <tissue evidence="1">Whole larva</tissue>
    </source>
</reference>
<protein>
    <submittedName>
        <fullName evidence="1">Uncharacterized protein</fullName>
    </submittedName>
</protein>
<accession>A0A834MIQ1</accession>
<sequence length="91" mass="9651">MNVSMPSKRSSCFPFSAVEEGEGSVQYGASMGAGGVIGTPYGYIAALSSCLLPEDCFEDVDLQLNETPCLEDLDSCFIHSSAQRTCPISKC</sequence>
<dbReference type="AlphaFoldDB" id="A0A834MIQ1"/>
<gene>
    <name evidence="1" type="ORF">GWI33_011383</name>
</gene>
<comment type="caution">
    <text evidence="1">The sequence shown here is derived from an EMBL/GenBank/DDBJ whole genome shotgun (WGS) entry which is preliminary data.</text>
</comment>
<name>A0A834MIQ1_RHYFE</name>
<dbReference type="Proteomes" id="UP000625711">
    <property type="component" value="Unassembled WGS sequence"/>
</dbReference>